<evidence type="ECO:0000256" key="2">
    <source>
        <dbReference type="ARBA" id="ARBA00006562"/>
    </source>
</evidence>
<proteinExistence type="inferred from homology"/>
<comment type="caution">
    <text evidence="9">The sequence shown here is derived from an EMBL/GenBank/DDBJ whole genome shotgun (WGS) entry which is preliminary data.</text>
</comment>
<organism evidence="9 10">
    <name type="scientific">Immersiella caudata</name>
    <dbReference type="NCBI Taxonomy" id="314043"/>
    <lineage>
        <taxon>Eukaryota</taxon>
        <taxon>Fungi</taxon>
        <taxon>Dikarya</taxon>
        <taxon>Ascomycota</taxon>
        <taxon>Pezizomycotina</taxon>
        <taxon>Sordariomycetes</taxon>
        <taxon>Sordariomycetidae</taxon>
        <taxon>Sordariales</taxon>
        <taxon>Lasiosphaeriaceae</taxon>
        <taxon>Immersiella</taxon>
    </lineage>
</organism>
<protein>
    <recommendedName>
        <fullName evidence="7">Decapping nuclease</fullName>
        <ecNumber evidence="7">3.6.1.-</ecNumber>
    </recommendedName>
</protein>
<dbReference type="GO" id="GO:0004518">
    <property type="term" value="F:nuclease activity"/>
    <property type="evidence" value="ECO:0007669"/>
    <property type="project" value="UniProtKB-KW"/>
</dbReference>
<comment type="function">
    <text evidence="5">Decapping enzyme for NAD-capped RNAs: specifically hydrolyzes the nicotinamide adenine dinucleotide (NAD) cap from a subset of RNAs by removing the entire NAD moiety from the 5'-end of an NAD-capped RNA. The NAD-cap is present at the 5'-end of some RNAs and snoRNAs. In contrast to the canonical 5'-end N7 methylguanosine (m7G) cap, the NAD cap promotes mRNA decay. Also acts as a non-canonical decapping enzyme that removes the entire cap structure of m7G capped or incompletely capped RNAs. Has decapping activity toward incomplete 5'-end m7G cap mRNAs such as unmethylated 5'-end-capped RNA (cap0), while it has no activity toward 2'-O-ribose methylated m7G cap (cap1). Also possesses RNA 5'-pyrophosphohydrolase activity by hydrolyzing the 5'-end triphosphate to release pyrophosphates. Stimulates exoribonuclease activity of Rat1, allowing it to degrade RNAs with stable secondary structure more effectively.</text>
</comment>
<evidence type="ECO:0000256" key="1">
    <source>
        <dbReference type="ARBA" id="ARBA00001968"/>
    </source>
</evidence>
<dbReference type="AlphaFoldDB" id="A0AA39X4B9"/>
<dbReference type="GO" id="GO:0000956">
    <property type="term" value="P:nuclear-transcribed mRNA catabolic process"/>
    <property type="evidence" value="ECO:0007669"/>
    <property type="project" value="TreeGrafter"/>
</dbReference>
<feature type="domain" description="RAI1-like" evidence="8">
    <location>
        <begin position="35"/>
        <end position="375"/>
    </location>
</feature>
<keyword evidence="7" id="KW-0378">Hydrolase</keyword>
<comment type="cofactor">
    <cofactor evidence="1 7">
        <name>a divalent metal cation</name>
        <dbReference type="ChEBI" id="CHEBI:60240"/>
    </cofactor>
</comment>
<keyword evidence="7" id="KW-0540">Nuclease</keyword>
<dbReference type="GO" id="GO:0005634">
    <property type="term" value="C:nucleus"/>
    <property type="evidence" value="ECO:0007669"/>
    <property type="project" value="UniProtKB-SubCell"/>
</dbReference>
<keyword evidence="10" id="KW-1185">Reference proteome</keyword>
<evidence type="ECO:0000313" key="10">
    <source>
        <dbReference type="Proteomes" id="UP001175000"/>
    </source>
</evidence>
<evidence type="ECO:0000256" key="5">
    <source>
        <dbReference type="ARBA" id="ARBA00046211"/>
    </source>
</evidence>
<name>A0AA39X4B9_9PEZI</name>
<evidence type="ECO:0000256" key="7">
    <source>
        <dbReference type="RuleBase" id="RU367113"/>
    </source>
</evidence>
<evidence type="ECO:0000256" key="6">
    <source>
        <dbReference type="ARBA" id="ARBA00048124"/>
    </source>
</evidence>
<sequence length="398" mass="45612">MTAAPAPAAPEAPEGAASFRILPLERFEGESEPVKRPREFACFSYDENHQFHLGDRSLKWYYDPRVGADLSKGFDQFVKHDDSIDEHLDSLLETIANHEKETGKAIDANLITWRGMMTKLMAAPYENRDGFEMNATLYQGCIFIEEDHSSKQASRRQEHRPARGKGPTQEMMQFWGYKFETLCTMPAPWGDTSREFIEGRENHTVNNKEQYCSVVRTGIGKTTICLGGEVDCIWDYKPKTPGAPIKWVELKTSAAIRSERDEDAFERKLLKFWIQSFLLGVPKIIIGFRSYDGKLLSTQEFETESIPATVQRRARPYSKWDSNVCVNFANAFLEWLRETITEGGVWRIRRLPKSQHIEAFKFEEAGHGDIITENFTNWRTKLSLGRSAEKSTEPAEMS</sequence>
<dbReference type="PANTHER" id="PTHR12395">
    <property type="entry name" value="DOM-3 RELATED"/>
    <property type="match status" value="1"/>
</dbReference>
<evidence type="ECO:0000313" key="9">
    <source>
        <dbReference type="EMBL" id="KAK0627033.1"/>
    </source>
</evidence>
<comment type="similarity">
    <text evidence="2 7">Belongs to the DXO/Dom3Z family.</text>
</comment>
<comment type="catalytic activity">
    <reaction evidence="4">
        <text>a 5'-end triphospho-ribonucleoside in mRNA + H2O = a 5'-end phospho-ribonucleoside in mRNA + diphosphate + H(+)</text>
        <dbReference type="Rhea" id="RHEA:78683"/>
        <dbReference type="Rhea" id="RHEA-COMP:15692"/>
        <dbReference type="Rhea" id="RHEA-COMP:17164"/>
        <dbReference type="ChEBI" id="CHEBI:15377"/>
        <dbReference type="ChEBI" id="CHEBI:15378"/>
        <dbReference type="ChEBI" id="CHEBI:33019"/>
        <dbReference type="ChEBI" id="CHEBI:138282"/>
        <dbReference type="ChEBI" id="CHEBI:167618"/>
    </reaction>
    <physiologicalReaction direction="left-to-right" evidence="4">
        <dbReference type="Rhea" id="RHEA:78684"/>
    </physiologicalReaction>
</comment>
<dbReference type="GO" id="GO:0005829">
    <property type="term" value="C:cytosol"/>
    <property type="evidence" value="ECO:0007669"/>
    <property type="project" value="TreeGrafter"/>
</dbReference>
<dbReference type="GO" id="GO:0110155">
    <property type="term" value="P:NAD-cap decapping"/>
    <property type="evidence" value="ECO:0007669"/>
    <property type="project" value="TreeGrafter"/>
</dbReference>
<evidence type="ECO:0000256" key="4">
    <source>
        <dbReference type="ARBA" id="ARBA00044692"/>
    </source>
</evidence>
<comment type="catalytic activity">
    <reaction evidence="3">
        <text>a 5'-end (N(7)-methyl 5'-triphosphoguanosine)-ribonucleoside-ribonucleotide in mRNA + H2O = a (N(7)-methyl 5'-triphosphoguanosine)-nucleoside + a 5'-end phospho-ribonucleoside in mRNA + H(+)</text>
        <dbReference type="Rhea" id="RHEA:66928"/>
        <dbReference type="Rhea" id="RHEA-COMP:15692"/>
        <dbReference type="Rhea" id="RHEA-COMP:17313"/>
        <dbReference type="ChEBI" id="CHEBI:15377"/>
        <dbReference type="ChEBI" id="CHEBI:15378"/>
        <dbReference type="ChEBI" id="CHEBI:138282"/>
        <dbReference type="ChEBI" id="CHEBI:172876"/>
        <dbReference type="ChEBI" id="CHEBI:172877"/>
    </reaction>
    <physiologicalReaction direction="left-to-right" evidence="3">
        <dbReference type="Rhea" id="RHEA:66929"/>
    </physiologicalReaction>
</comment>
<keyword evidence="7" id="KW-0547">Nucleotide-binding</keyword>
<keyword evidence="7" id="KW-0479">Metal-binding</keyword>
<dbReference type="GO" id="GO:0046872">
    <property type="term" value="F:metal ion binding"/>
    <property type="evidence" value="ECO:0007669"/>
    <property type="project" value="UniProtKB-KW"/>
</dbReference>
<dbReference type="PANTHER" id="PTHR12395:SF9">
    <property type="entry name" value="DECAPPING AND EXORIBONUCLEASE PROTEIN"/>
    <property type="match status" value="1"/>
</dbReference>
<evidence type="ECO:0000256" key="3">
    <source>
        <dbReference type="ARBA" id="ARBA00044676"/>
    </source>
</evidence>
<dbReference type="GO" id="GO:0034353">
    <property type="term" value="F:mRNA 5'-diphosphatase activity"/>
    <property type="evidence" value="ECO:0007669"/>
    <property type="project" value="TreeGrafter"/>
</dbReference>
<keyword evidence="7" id="KW-0539">Nucleus</keyword>
<comment type="catalytic activity">
    <reaction evidence="6">
        <text>a 5'-end NAD(+)-phospho-ribonucleoside in mRNA + H2O = a 5'-end phospho-ribonucleoside in mRNA + NAD(+) + H(+)</text>
        <dbReference type="Rhea" id="RHEA:60880"/>
        <dbReference type="Rhea" id="RHEA-COMP:15692"/>
        <dbReference type="Rhea" id="RHEA-COMP:15698"/>
        <dbReference type="ChEBI" id="CHEBI:15377"/>
        <dbReference type="ChEBI" id="CHEBI:15378"/>
        <dbReference type="ChEBI" id="CHEBI:57540"/>
        <dbReference type="ChEBI" id="CHEBI:138282"/>
        <dbReference type="ChEBI" id="CHEBI:144029"/>
    </reaction>
    <physiologicalReaction direction="left-to-right" evidence="6">
        <dbReference type="Rhea" id="RHEA:60881"/>
    </physiologicalReaction>
</comment>
<comment type="subcellular location">
    <subcellularLocation>
        <location evidence="7">Nucleus</location>
    </subcellularLocation>
</comment>
<dbReference type="GO" id="GO:0003723">
    <property type="term" value="F:RNA binding"/>
    <property type="evidence" value="ECO:0007669"/>
    <property type="project" value="UniProtKB-KW"/>
</dbReference>
<dbReference type="EMBL" id="JAULSU010000002">
    <property type="protein sequence ID" value="KAK0627033.1"/>
    <property type="molecule type" value="Genomic_DNA"/>
</dbReference>
<gene>
    <name evidence="9" type="ORF">B0T14DRAFT_511598</name>
</gene>
<accession>A0AA39X4B9</accession>
<dbReference type="EC" id="3.6.1.-" evidence="7"/>
<evidence type="ECO:0000259" key="8">
    <source>
        <dbReference type="Pfam" id="PF08652"/>
    </source>
</evidence>
<dbReference type="InterPro" id="IPR039039">
    <property type="entry name" value="RAI1-like_fam"/>
</dbReference>
<dbReference type="Proteomes" id="UP001175000">
    <property type="component" value="Unassembled WGS sequence"/>
</dbReference>
<reference evidence="9" key="1">
    <citation type="submission" date="2023-06" db="EMBL/GenBank/DDBJ databases">
        <title>Genome-scale phylogeny and comparative genomics of the fungal order Sordariales.</title>
        <authorList>
            <consortium name="Lawrence Berkeley National Laboratory"/>
            <person name="Hensen N."/>
            <person name="Bonometti L."/>
            <person name="Westerberg I."/>
            <person name="Brannstrom I.O."/>
            <person name="Guillou S."/>
            <person name="Cros-Aarteil S."/>
            <person name="Calhoun S."/>
            <person name="Haridas S."/>
            <person name="Kuo A."/>
            <person name="Mondo S."/>
            <person name="Pangilinan J."/>
            <person name="Riley R."/>
            <person name="Labutti K."/>
            <person name="Andreopoulos B."/>
            <person name="Lipzen A."/>
            <person name="Chen C."/>
            <person name="Yanf M."/>
            <person name="Daum C."/>
            <person name="Ng V."/>
            <person name="Clum A."/>
            <person name="Steindorff A."/>
            <person name="Ohm R."/>
            <person name="Martin F."/>
            <person name="Silar P."/>
            <person name="Natvig D."/>
            <person name="Lalanne C."/>
            <person name="Gautier V."/>
            <person name="Ament-Velasquez S.L."/>
            <person name="Kruys A."/>
            <person name="Hutchinson M.I."/>
            <person name="Powell A.J."/>
            <person name="Barry K."/>
            <person name="Miller A.N."/>
            <person name="Grigoriev I.V."/>
            <person name="Debuchy R."/>
            <person name="Gladieux P."/>
            <person name="Thoren M.H."/>
            <person name="Johannesson H."/>
        </authorList>
    </citation>
    <scope>NUCLEOTIDE SEQUENCE</scope>
    <source>
        <strain evidence="9">CBS 606.72</strain>
    </source>
</reference>
<dbReference type="InterPro" id="IPR013961">
    <property type="entry name" value="RAI1"/>
</dbReference>
<keyword evidence="7" id="KW-0694">RNA-binding</keyword>
<dbReference type="GO" id="GO:0000166">
    <property type="term" value="F:nucleotide binding"/>
    <property type="evidence" value="ECO:0007669"/>
    <property type="project" value="UniProtKB-KW"/>
</dbReference>
<dbReference type="Pfam" id="PF08652">
    <property type="entry name" value="RAI1"/>
    <property type="match status" value="1"/>
</dbReference>